<dbReference type="SUPFAM" id="SSF47565">
    <property type="entry name" value="Insect pheromone/odorant-binding proteins"/>
    <property type="match status" value="1"/>
</dbReference>
<evidence type="ECO:0000313" key="3">
    <source>
        <dbReference type="Proteomes" id="UP000653454"/>
    </source>
</evidence>
<dbReference type="GO" id="GO:0005549">
    <property type="term" value="F:odorant binding"/>
    <property type="evidence" value="ECO:0007669"/>
    <property type="project" value="InterPro"/>
</dbReference>
<proteinExistence type="predicted"/>
<dbReference type="CDD" id="cd23992">
    <property type="entry name" value="PBP_GOBP"/>
    <property type="match status" value="1"/>
</dbReference>
<dbReference type="EMBL" id="CAJHNJ030000041">
    <property type="protein sequence ID" value="CAG9130460.1"/>
    <property type="molecule type" value="Genomic_DNA"/>
</dbReference>
<dbReference type="InterPro" id="IPR036728">
    <property type="entry name" value="PBP_GOBP_sf"/>
</dbReference>
<dbReference type="SMART" id="SM00708">
    <property type="entry name" value="PhBP"/>
    <property type="match status" value="1"/>
</dbReference>
<protein>
    <submittedName>
        <fullName evidence="2">(diamondback moth) hypothetical protein</fullName>
    </submittedName>
</protein>
<name>A0A8S4FP79_PLUXY</name>
<evidence type="ECO:0000313" key="2">
    <source>
        <dbReference type="EMBL" id="CAG9130460.1"/>
    </source>
</evidence>
<evidence type="ECO:0000256" key="1">
    <source>
        <dbReference type="SAM" id="SignalP"/>
    </source>
</evidence>
<dbReference type="InterPro" id="IPR006170">
    <property type="entry name" value="PBP/GOBP"/>
</dbReference>
<feature type="signal peptide" evidence="1">
    <location>
        <begin position="1"/>
        <end position="20"/>
    </location>
</feature>
<accession>A0A8S4FP79</accession>
<dbReference type="Gene3D" id="1.10.238.20">
    <property type="entry name" value="Pheromone/general odorant binding protein domain"/>
    <property type="match status" value="1"/>
</dbReference>
<dbReference type="AlphaFoldDB" id="A0A8S4FP79"/>
<reference evidence="2" key="1">
    <citation type="submission" date="2020-11" db="EMBL/GenBank/DDBJ databases">
        <authorList>
            <person name="Whiteford S."/>
        </authorList>
    </citation>
    <scope>NUCLEOTIDE SEQUENCE</scope>
</reference>
<organism evidence="2 3">
    <name type="scientific">Plutella xylostella</name>
    <name type="common">Diamondback moth</name>
    <name type="synonym">Plutella maculipennis</name>
    <dbReference type="NCBI Taxonomy" id="51655"/>
    <lineage>
        <taxon>Eukaryota</taxon>
        <taxon>Metazoa</taxon>
        <taxon>Ecdysozoa</taxon>
        <taxon>Arthropoda</taxon>
        <taxon>Hexapoda</taxon>
        <taxon>Insecta</taxon>
        <taxon>Pterygota</taxon>
        <taxon>Neoptera</taxon>
        <taxon>Endopterygota</taxon>
        <taxon>Lepidoptera</taxon>
        <taxon>Glossata</taxon>
        <taxon>Ditrysia</taxon>
        <taxon>Yponomeutoidea</taxon>
        <taxon>Plutellidae</taxon>
        <taxon>Plutella</taxon>
    </lineage>
</organism>
<feature type="chain" id="PRO_5035842845" evidence="1">
    <location>
        <begin position="21"/>
        <end position="205"/>
    </location>
</feature>
<sequence length="205" mass="22878">MLFSAFFLLFVCSLTPSIYASSENVKESGETMGVDTVHFIKTDKDTVITSLKTDTGKNQKAARHHKSEESDWSYNAIPPEVAPHALAFKKNMSECLKEVQASDTRTVKRLSPSIHSPIHGECLIACVLKRNGVIENGKVNKGNLIALVNKFYAKNTKVMKKLNKNLDRCIDASVQVRDECSMAELLNQCTNELMANNKHKLTVDY</sequence>
<comment type="caution">
    <text evidence="2">The sequence shown here is derived from an EMBL/GenBank/DDBJ whole genome shotgun (WGS) entry which is preliminary data.</text>
</comment>
<keyword evidence="3" id="KW-1185">Reference proteome</keyword>
<keyword evidence="1" id="KW-0732">Signal</keyword>
<gene>
    <name evidence="2" type="ORF">PLXY2_LOCUS9924</name>
</gene>
<dbReference type="Pfam" id="PF01395">
    <property type="entry name" value="PBP_GOBP"/>
    <property type="match status" value="1"/>
</dbReference>
<dbReference type="Proteomes" id="UP000653454">
    <property type="component" value="Unassembled WGS sequence"/>
</dbReference>